<feature type="region of interest" description="Disordered" evidence="1">
    <location>
        <begin position="1"/>
        <end position="27"/>
    </location>
</feature>
<dbReference type="EnsemblPlants" id="AUR62037135-RA">
    <property type="protein sequence ID" value="AUR62037135-RA:cds"/>
    <property type="gene ID" value="AUR62037135"/>
</dbReference>
<dbReference type="GO" id="GO:0010089">
    <property type="term" value="P:xylem development"/>
    <property type="evidence" value="ECO:0007669"/>
    <property type="project" value="InterPro"/>
</dbReference>
<name>A0A803MY55_CHEQI</name>
<reference evidence="2" key="1">
    <citation type="journal article" date="2017" name="Nature">
        <title>The genome of Chenopodium quinoa.</title>
        <authorList>
            <person name="Jarvis D.E."/>
            <person name="Ho Y.S."/>
            <person name="Lightfoot D.J."/>
            <person name="Schmoeckel S.M."/>
            <person name="Li B."/>
            <person name="Borm T.J.A."/>
            <person name="Ohyanagi H."/>
            <person name="Mineta K."/>
            <person name="Michell C.T."/>
            <person name="Saber N."/>
            <person name="Kharbatia N.M."/>
            <person name="Rupper R.R."/>
            <person name="Sharp A.R."/>
            <person name="Dally N."/>
            <person name="Boughton B.A."/>
            <person name="Woo Y.H."/>
            <person name="Gao G."/>
            <person name="Schijlen E.G.W.M."/>
            <person name="Guo X."/>
            <person name="Momin A.A."/>
            <person name="Negrao S."/>
            <person name="Al-Babili S."/>
            <person name="Gehring C."/>
            <person name="Roessner U."/>
            <person name="Jung C."/>
            <person name="Murphy K."/>
            <person name="Arold S.T."/>
            <person name="Gojobori T."/>
            <person name="van der Linden C.G."/>
            <person name="van Loo E.N."/>
            <person name="Jellen E.N."/>
            <person name="Maughan P.J."/>
            <person name="Tester M."/>
        </authorList>
    </citation>
    <scope>NUCLEOTIDE SEQUENCE [LARGE SCALE GENOMIC DNA]</scope>
    <source>
        <strain evidence="2">cv. PI 614886</strain>
    </source>
</reference>
<evidence type="ECO:0000313" key="3">
    <source>
        <dbReference type="Proteomes" id="UP000596660"/>
    </source>
</evidence>
<dbReference type="Proteomes" id="UP000596660">
    <property type="component" value="Unplaced"/>
</dbReference>
<dbReference type="InterPro" id="IPR039280">
    <property type="entry name" value="VUP"/>
</dbReference>
<dbReference type="PANTHER" id="PTHR33974:SF2">
    <property type="entry name" value="VASCULAR-RELATED UNKNOWN PROTEIN 1"/>
    <property type="match status" value="1"/>
</dbReference>
<evidence type="ECO:0000313" key="2">
    <source>
        <dbReference type="EnsemblPlants" id="AUR62037135-RA:cds"/>
    </source>
</evidence>
<accession>A0A803MY55</accession>
<organism evidence="2 3">
    <name type="scientific">Chenopodium quinoa</name>
    <name type="common">Quinoa</name>
    <dbReference type="NCBI Taxonomy" id="63459"/>
    <lineage>
        <taxon>Eukaryota</taxon>
        <taxon>Viridiplantae</taxon>
        <taxon>Streptophyta</taxon>
        <taxon>Embryophyta</taxon>
        <taxon>Tracheophyta</taxon>
        <taxon>Spermatophyta</taxon>
        <taxon>Magnoliopsida</taxon>
        <taxon>eudicotyledons</taxon>
        <taxon>Gunneridae</taxon>
        <taxon>Pentapetalae</taxon>
        <taxon>Caryophyllales</taxon>
        <taxon>Chenopodiaceae</taxon>
        <taxon>Chenopodioideae</taxon>
        <taxon>Atripliceae</taxon>
        <taxon>Chenopodium</taxon>
    </lineage>
</organism>
<dbReference type="GeneID" id="110740296"/>
<dbReference type="RefSeq" id="XP_021776469.1">
    <property type="nucleotide sequence ID" value="XM_021920777.1"/>
</dbReference>
<dbReference type="AlphaFoldDB" id="A0A803MY55"/>
<evidence type="ECO:0000256" key="1">
    <source>
        <dbReference type="SAM" id="MobiDB-lite"/>
    </source>
</evidence>
<dbReference type="OMA" id="EYNNINR"/>
<keyword evidence="3" id="KW-1185">Reference proteome</keyword>
<sequence length="168" mass="18726">MENSVSSSHYKVITTPEPILEDDSVPEESGWTQYIEDFEAYDKEGCVHENSSSSSSYMSYSMVSDAGSGPEWKHKFSINPAGGCNSFGVLQKIPKKLNFKKKIPFDDSLEDTASSPVNSPKGNEISIDEHMEYNNINREHDFKDVDCIDLKQKGLCVVPVSMVVNYLG</sequence>
<dbReference type="Gramene" id="AUR62037135-RA">
    <property type="protein sequence ID" value="AUR62037135-RA:cds"/>
    <property type="gene ID" value="AUR62037135"/>
</dbReference>
<dbReference type="KEGG" id="cqi:110740296"/>
<proteinExistence type="predicted"/>
<dbReference type="OrthoDB" id="779856at2759"/>
<reference evidence="2" key="2">
    <citation type="submission" date="2021-03" db="UniProtKB">
        <authorList>
            <consortium name="EnsemblPlants"/>
        </authorList>
    </citation>
    <scope>IDENTIFICATION</scope>
</reference>
<protein>
    <submittedName>
        <fullName evidence="2">Uncharacterized protein</fullName>
    </submittedName>
</protein>
<gene>
    <name evidence="2" type="primary">LOC110740296</name>
</gene>
<dbReference type="PANTHER" id="PTHR33974">
    <property type="entry name" value="VASCULAR-RELATED UNKNOWN PROTEIN 1-RELATED"/>
    <property type="match status" value="1"/>
</dbReference>